<organism evidence="1 2">
    <name type="scientific">Fictibacillus halophilus</name>
    <dbReference type="NCBI Taxonomy" id="1610490"/>
    <lineage>
        <taxon>Bacteria</taxon>
        <taxon>Bacillati</taxon>
        <taxon>Bacillota</taxon>
        <taxon>Bacilli</taxon>
        <taxon>Bacillales</taxon>
        <taxon>Fictibacillaceae</taxon>
        <taxon>Fictibacillus</taxon>
    </lineage>
</organism>
<evidence type="ECO:0000313" key="2">
    <source>
        <dbReference type="Proteomes" id="UP001549097"/>
    </source>
</evidence>
<name>A0ABV2LHN1_9BACL</name>
<protein>
    <submittedName>
        <fullName evidence="1">Uncharacterized protein</fullName>
    </submittedName>
</protein>
<dbReference type="EMBL" id="JBEPMP010000001">
    <property type="protein sequence ID" value="MET3728099.1"/>
    <property type="molecule type" value="Genomic_DNA"/>
</dbReference>
<gene>
    <name evidence="1" type="ORF">ABID52_001680</name>
</gene>
<proteinExistence type="predicted"/>
<evidence type="ECO:0000313" key="1">
    <source>
        <dbReference type="EMBL" id="MET3728099.1"/>
    </source>
</evidence>
<accession>A0ABV2LHN1</accession>
<sequence length="34" mass="3822">MLMTTVKLSEYAGNKDFDLNGYISQLISTPSQKK</sequence>
<dbReference type="Proteomes" id="UP001549097">
    <property type="component" value="Unassembled WGS sequence"/>
</dbReference>
<reference evidence="1 2" key="1">
    <citation type="submission" date="2024-06" db="EMBL/GenBank/DDBJ databases">
        <title>Genomic Encyclopedia of Type Strains, Phase IV (KMG-IV): sequencing the most valuable type-strain genomes for metagenomic binning, comparative biology and taxonomic classification.</title>
        <authorList>
            <person name="Goeker M."/>
        </authorList>
    </citation>
    <scope>NUCLEOTIDE SEQUENCE [LARGE SCALE GENOMIC DNA]</scope>
    <source>
        <strain evidence="1 2">DSM 100124</strain>
    </source>
</reference>
<keyword evidence="2" id="KW-1185">Reference proteome</keyword>
<comment type="caution">
    <text evidence="1">The sequence shown here is derived from an EMBL/GenBank/DDBJ whole genome shotgun (WGS) entry which is preliminary data.</text>
</comment>